<dbReference type="InterPro" id="IPR004387">
    <property type="entry name" value="Pept_M50_Zn"/>
</dbReference>
<comment type="subcellular location">
    <subcellularLocation>
        <location evidence="2">Membrane</location>
        <topology evidence="2">Multi-pass membrane protein</topology>
    </subcellularLocation>
</comment>
<keyword evidence="6" id="KW-0378">Hydrolase</keyword>
<proteinExistence type="inferred from homology"/>
<comment type="similarity">
    <text evidence="3">Belongs to the peptidase M50B family.</text>
</comment>
<dbReference type="GO" id="GO:0008233">
    <property type="term" value="F:peptidase activity"/>
    <property type="evidence" value="ECO:0007669"/>
    <property type="project" value="UniProtKB-KW"/>
</dbReference>
<dbReference type="SUPFAM" id="SSF50156">
    <property type="entry name" value="PDZ domain-like"/>
    <property type="match status" value="1"/>
</dbReference>
<keyword evidence="5 11" id="KW-0812">Transmembrane</keyword>
<dbReference type="CDD" id="cd05709">
    <property type="entry name" value="S2P-M50"/>
    <property type="match status" value="1"/>
</dbReference>
<evidence type="ECO:0000256" key="4">
    <source>
        <dbReference type="ARBA" id="ARBA00022670"/>
    </source>
</evidence>
<keyword evidence="9" id="KW-0482">Metalloprotease</keyword>
<name>A0ABP9I3W0_9ACTN</name>
<feature type="transmembrane region" description="Helical" evidence="11">
    <location>
        <begin position="357"/>
        <end position="379"/>
    </location>
</feature>
<dbReference type="InterPro" id="IPR041489">
    <property type="entry name" value="PDZ_6"/>
</dbReference>
<evidence type="ECO:0000256" key="2">
    <source>
        <dbReference type="ARBA" id="ARBA00004141"/>
    </source>
</evidence>
<evidence type="ECO:0000256" key="10">
    <source>
        <dbReference type="ARBA" id="ARBA00023136"/>
    </source>
</evidence>
<evidence type="ECO:0000256" key="7">
    <source>
        <dbReference type="ARBA" id="ARBA00022833"/>
    </source>
</evidence>
<dbReference type="SMART" id="SM00228">
    <property type="entry name" value="PDZ"/>
    <property type="match status" value="1"/>
</dbReference>
<dbReference type="InterPro" id="IPR001478">
    <property type="entry name" value="PDZ"/>
</dbReference>
<sequence>MSDVLLLVVGILVAAVGVGVSIALHEVGHLLPAKRFGVRVTQYMVGFGPTLWSRRRGETEYGVKAIPLGGYIRMIGMFAPRPGDAPGTLRASSTGRFGLMVEEARRQSAEEVAPGEEHRAFYRLSVPKRLAIMFGGPFVNLVLAFALLAVALSALGTPQNTPLVSAVSRCVLPASATTATECAAGDPAAPGAAAGLRPGDRIVEFDGERVRDWQQVSAAIRAAGGREVEVVVVRDGARVVLRATPVLTERPAVDADGDPTGGTVQVGFLGVTPSVELVRQPLSQVPALVGDQVAAVAGIVLNLPQRLVDVAQAAFGSAERDPNGPMGVVGIGRVAGELNQLPPLVATDALAERASRLLTLLASLNVALFVFNMIPLLPFDGGHIAGALWEGVKRTGARLLRRPDPGPVDVAKALPVAYAVSVLLIGMSLLLLYADIVRPVRLSG</sequence>
<keyword evidence="14" id="KW-1185">Reference proteome</keyword>
<dbReference type="GO" id="GO:0006508">
    <property type="term" value="P:proteolysis"/>
    <property type="evidence" value="ECO:0007669"/>
    <property type="project" value="UniProtKB-KW"/>
</dbReference>
<protein>
    <submittedName>
        <fullName evidence="13">Site-2 protease family protein</fullName>
    </submittedName>
</protein>
<keyword evidence="8 11" id="KW-1133">Transmembrane helix</keyword>
<dbReference type="Pfam" id="PF17820">
    <property type="entry name" value="PDZ_6"/>
    <property type="match status" value="1"/>
</dbReference>
<dbReference type="InterPro" id="IPR036034">
    <property type="entry name" value="PDZ_sf"/>
</dbReference>
<keyword evidence="10 11" id="KW-0472">Membrane</keyword>
<evidence type="ECO:0000256" key="8">
    <source>
        <dbReference type="ARBA" id="ARBA00022989"/>
    </source>
</evidence>
<dbReference type="Proteomes" id="UP001501195">
    <property type="component" value="Unassembled WGS sequence"/>
</dbReference>
<feature type="domain" description="PDZ" evidence="12">
    <location>
        <begin position="146"/>
        <end position="236"/>
    </location>
</feature>
<gene>
    <name evidence="13" type="ORF">GCM10023225_25680</name>
</gene>
<dbReference type="Gene3D" id="2.30.42.10">
    <property type="match status" value="1"/>
</dbReference>
<keyword evidence="4 13" id="KW-0645">Protease</keyword>
<dbReference type="PANTHER" id="PTHR42837:SF2">
    <property type="entry name" value="MEMBRANE METALLOPROTEASE ARASP2, CHLOROPLASTIC-RELATED"/>
    <property type="match status" value="1"/>
</dbReference>
<evidence type="ECO:0000256" key="9">
    <source>
        <dbReference type="ARBA" id="ARBA00023049"/>
    </source>
</evidence>
<evidence type="ECO:0000256" key="3">
    <source>
        <dbReference type="ARBA" id="ARBA00007931"/>
    </source>
</evidence>
<evidence type="ECO:0000256" key="1">
    <source>
        <dbReference type="ARBA" id="ARBA00001947"/>
    </source>
</evidence>
<dbReference type="Pfam" id="PF02163">
    <property type="entry name" value="Peptidase_M50"/>
    <property type="match status" value="1"/>
</dbReference>
<evidence type="ECO:0000256" key="6">
    <source>
        <dbReference type="ARBA" id="ARBA00022801"/>
    </source>
</evidence>
<accession>A0ABP9I3W0</accession>
<organism evidence="13 14">
    <name type="scientific">Kineococcus glutinatus</name>
    <dbReference type="NCBI Taxonomy" id="1070872"/>
    <lineage>
        <taxon>Bacteria</taxon>
        <taxon>Bacillati</taxon>
        <taxon>Actinomycetota</taxon>
        <taxon>Actinomycetes</taxon>
        <taxon>Kineosporiales</taxon>
        <taxon>Kineosporiaceae</taxon>
        <taxon>Kineococcus</taxon>
    </lineage>
</organism>
<reference evidence="14" key="1">
    <citation type="journal article" date="2019" name="Int. J. Syst. Evol. Microbiol.">
        <title>The Global Catalogue of Microorganisms (GCM) 10K type strain sequencing project: providing services to taxonomists for standard genome sequencing and annotation.</title>
        <authorList>
            <consortium name="The Broad Institute Genomics Platform"/>
            <consortium name="The Broad Institute Genome Sequencing Center for Infectious Disease"/>
            <person name="Wu L."/>
            <person name="Ma J."/>
        </authorList>
    </citation>
    <scope>NUCLEOTIDE SEQUENCE [LARGE SCALE GENOMIC DNA]</scope>
    <source>
        <strain evidence="14">JCM 18126</strain>
    </source>
</reference>
<evidence type="ECO:0000313" key="13">
    <source>
        <dbReference type="EMBL" id="GAA4986007.1"/>
    </source>
</evidence>
<evidence type="ECO:0000256" key="5">
    <source>
        <dbReference type="ARBA" id="ARBA00022692"/>
    </source>
</evidence>
<feature type="transmembrane region" description="Helical" evidence="11">
    <location>
        <begin position="130"/>
        <end position="155"/>
    </location>
</feature>
<dbReference type="RefSeq" id="WP_345713001.1">
    <property type="nucleotide sequence ID" value="NZ_BAABIL010000408.1"/>
</dbReference>
<evidence type="ECO:0000313" key="14">
    <source>
        <dbReference type="Proteomes" id="UP001501195"/>
    </source>
</evidence>
<comment type="caution">
    <text evidence="13">The sequence shown here is derived from an EMBL/GenBank/DDBJ whole genome shotgun (WGS) entry which is preliminary data.</text>
</comment>
<dbReference type="PANTHER" id="PTHR42837">
    <property type="entry name" value="REGULATOR OF SIGMA-E PROTEASE RSEP"/>
    <property type="match status" value="1"/>
</dbReference>
<feature type="transmembrane region" description="Helical" evidence="11">
    <location>
        <begin position="413"/>
        <end position="434"/>
    </location>
</feature>
<dbReference type="EMBL" id="BAABIL010000408">
    <property type="protein sequence ID" value="GAA4986007.1"/>
    <property type="molecule type" value="Genomic_DNA"/>
</dbReference>
<evidence type="ECO:0000256" key="11">
    <source>
        <dbReference type="SAM" id="Phobius"/>
    </source>
</evidence>
<dbReference type="InterPro" id="IPR008915">
    <property type="entry name" value="Peptidase_M50"/>
</dbReference>
<evidence type="ECO:0000259" key="12">
    <source>
        <dbReference type="SMART" id="SM00228"/>
    </source>
</evidence>
<keyword evidence="7" id="KW-0862">Zinc</keyword>
<dbReference type="CDD" id="cd06163">
    <property type="entry name" value="S2P-M50_PDZ_RseP-like"/>
    <property type="match status" value="1"/>
</dbReference>
<comment type="cofactor">
    <cofactor evidence="1">
        <name>Zn(2+)</name>
        <dbReference type="ChEBI" id="CHEBI:29105"/>
    </cofactor>
</comment>